<accession>A0A672UIU9</accession>
<dbReference type="InParanoid" id="A0A672UIU9"/>
<evidence type="ECO:0000313" key="4">
    <source>
        <dbReference type="Ensembl" id="ENSSHBP00005015224.1"/>
    </source>
</evidence>
<reference evidence="4" key="3">
    <citation type="submission" date="2025-09" db="UniProtKB">
        <authorList>
            <consortium name="Ensembl"/>
        </authorList>
    </citation>
    <scope>IDENTIFICATION</scope>
</reference>
<evidence type="ECO:0000259" key="3">
    <source>
        <dbReference type="SMART" id="SM00568"/>
    </source>
</evidence>
<dbReference type="Ensembl" id="ENSSHBT00005018245.1">
    <property type="protein sequence ID" value="ENSSHBP00005015224.1"/>
    <property type="gene ID" value="ENSSHBG00005013326.1"/>
</dbReference>
<dbReference type="InterPro" id="IPR004182">
    <property type="entry name" value="GRAM"/>
</dbReference>
<name>A0A672UIU9_STRHB</name>
<proteinExistence type="predicted"/>
<dbReference type="PANTHER" id="PTHR46645:SF1">
    <property type="entry name" value="GRAM DOMAIN-CONTAINING PROTEIN"/>
    <property type="match status" value="1"/>
</dbReference>
<keyword evidence="2" id="KW-1133">Transmembrane helix</keyword>
<dbReference type="InterPro" id="IPR052633">
    <property type="entry name" value="GRAM_domain_protein_2B"/>
</dbReference>
<keyword evidence="5" id="KW-1185">Reference proteome</keyword>
<evidence type="ECO:0000256" key="2">
    <source>
        <dbReference type="SAM" id="Phobius"/>
    </source>
</evidence>
<feature type="region of interest" description="Disordered" evidence="1">
    <location>
        <begin position="58"/>
        <end position="83"/>
    </location>
</feature>
<dbReference type="AlphaFoldDB" id="A0A672UIU9"/>
<dbReference type="SMART" id="SM00568">
    <property type="entry name" value="GRAM"/>
    <property type="match status" value="1"/>
</dbReference>
<keyword evidence="2" id="KW-0812">Transmembrane</keyword>
<dbReference type="OMA" id="HYICALQ"/>
<organism evidence="4 5">
    <name type="scientific">Strigops habroptila</name>
    <name type="common">Kakapo</name>
    <dbReference type="NCBI Taxonomy" id="2489341"/>
    <lineage>
        <taxon>Eukaryota</taxon>
        <taxon>Metazoa</taxon>
        <taxon>Chordata</taxon>
        <taxon>Craniata</taxon>
        <taxon>Vertebrata</taxon>
        <taxon>Euteleostomi</taxon>
        <taxon>Archelosauria</taxon>
        <taxon>Archosauria</taxon>
        <taxon>Dinosauria</taxon>
        <taxon>Saurischia</taxon>
        <taxon>Theropoda</taxon>
        <taxon>Coelurosauria</taxon>
        <taxon>Aves</taxon>
        <taxon>Neognathae</taxon>
        <taxon>Neoaves</taxon>
        <taxon>Telluraves</taxon>
        <taxon>Australaves</taxon>
        <taxon>Psittaciformes</taxon>
        <taxon>Psittacidae</taxon>
        <taxon>Strigops</taxon>
    </lineage>
</organism>
<feature type="transmembrane region" description="Helical" evidence="2">
    <location>
        <begin position="425"/>
        <end position="444"/>
    </location>
</feature>
<dbReference type="RefSeq" id="XP_030365395.1">
    <property type="nucleotide sequence ID" value="XM_030509535.1"/>
</dbReference>
<feature type="region of interest" description="Disordered" evidence="1">
    <location>
        <begin position="339"/>
        <end position="387"/>
    </location>
</feature>
<gene>
    <name evidence="4" type="primary">LOC115618206</name>
</gene>
<feature type="domain" description="GRAM" evidence="3">
    <location>
        <begin position="212"/>
        <end position="279"/>
    </location>
</feature>
<dbReference type="CDD" id="cd13220">
    <property type="entry name" value="PH-GRAM_GRAMDC"/>
    <property type="match status" value="1"/>
</dbReference>
<dbReference type="PANTHER" id="PTHR46645">
    <property type="entry name" value="GRAM DOMAIN-CONTAINING PROTEIN 2B-RELATED"/>
    <property type="match status" value="1"/>
</dbReference>
<evidence type="ECO:0000313" key="5">
    <source>
        <dbReference type="Proteomes" id="UP000472266"/>
    </source>
</evidence>
<protein>
    <submittedName>
        <fullName evidence="4">GRAM domain-containing protein 2A-like</fullName>
    </submittedName>
</protein>
<dbReference type="GeneTree" id="ENSGT00940000165115"/>
<keyword evidence="2" id="KW-0472">Membrane</keyword>
<dbReference type="Pfam" id="PF02893">
    <property type="entry name" value="GRAM"/>
    <property type="match status" value="1"/>
</dbReference>
<dbReference type="GeneID" id="115618206"/>
<feature type="compositionally biased region" description="Basic and acidic residues" evidence="1">
    <location>
        <begin position="58"/>
        <end position="68"/>
    </location>
</feature>
<reference evidence="4" key="2">
    <citation type="submission" date="2025-08" db="UniProtKB">
        <authorList>
            <consortium name="Ensembl"/>
        </authorList>
    </citation>
    <scope>IDENTIFICATION</scope>
</reference>
<dbReference type="Gene3D" id="2.30.29.30">
    <property type="entry name" value="Pleckstrin-homology domain (PH domain)/Phosphotyrosine-binding domain (PTB)"/>
    <property type="match status" value="1"/>
</dbReference>
<feature type="compositionally biased region" description="Polar residues" evidence="1">
    <location>
        <begin position="341"/>
        <end position="355"/>
    </location>
</feature>
<sequence>MVAIHVHPFAPPRALPPSPGQVIARHLPANLLRAALAPPVSACGAGAGRERLWKEREWSGTGRTERGRAAGPASTLVHQGGAGVGQPPRAVVAGSGIPPWGGIGAGVTRWASLSWSWQGLSPVPTSPRHRVRTPRRGSDWSFMPAKLRRSRRGTLEAKRWQSLEERGSPRPRCPVLTRSQTCDPSFCKQTEPGAVGRGEQGPPSPPVPKGAAGYHKAFGELAARETLLFCSSCAWHRDVPYHGRLYISSNHLCFHASLLRKDVKAVVPIASILSLKKTNMALLVPNALSIHTATGEKFLFMLLRRREATYRLLKSLCTHLQDNDWSPLASLSNEESLKEPLTSSQSDLEQSTLEPNSLRALPDGLSSTPRQSEEEEDDEEAAALVLSSSEGEPFAKPHSPWAGGPHSTLWAWNTTTQLSPLTTIIIIYLLLVVALLLSSGYIALRTLELEQQLAAAAAWPGLNLSQQYRTR</sequence>
<feature type="region of interest" description="Disordered" evidence="1">
    <location>
        <begin position="121"/>
        <end position="140"/>
    </location>
</feature>
<feature type="region of interest" description="Disordered" evidence="1">
    <location>
        <begin position="187"/>
        <end position="211"/>
    </location>
</feature>
<dbReference type="Proteomes" id="UP000472266">
    <property type="component" value="Chromosome 21"/>
</dbReference>
<reference evidence="4 5" key="1">
    <citation type="submission" date="2019-11" db="EMBL/GenBank/DDBJ databases">
        <title>Strigops habroptila (kakapo) genome, bStrHab1, primary haplotype, v2.</title>
        <authorList>
            <person name="Jarvis E.D."/>
            <person name="Howard J."/>
            <person name="Rhie A."/>
            <person name="Phillippy A."/>
            <person name="Korlach J."/>
            <person name="Digby A."/>
            <person name="Iorns D."/>
            <person name="Eason D."/>
            <person name="Robertson B."/>
            <person name="Raemaekers T."/>
            <person name="Howe K."/>
            <person name="Lewin H."/>
            <person name="Damas J."/>
            <person name="Hastie A."/>
            <person name="Tracey A."/>
            <person name="Chow W."/>
            <person name="Fedrigo O."/>
        </authorList>
    </citation>
    <scope>NUCLEOTIDE SEQUENCE [LARGE SCALE GENOMIC DNA]</scope>
</reference>
<dbReference type="InterPro" id="IPR011993">
    <property type="entry name" value="PH-like_dom_sf"/>
</dbReference>
<evidence type="ECO:0000256" key="1">
    <source>
        <dbReference type="SAM" id="MobiDB-lite"/>
    </source>
</evidence>